<dbReference type="PANTHER" id="PTHR11669">
    <property type="entry name" value="REPLICATION FACTOR C / DNA POLYMERASE III GAMMA-TAU SUBUNIT"/>
    <property type="match status" value="1"/>
</dbReference>
<dbReference type="SMART" id="SM00382">
    <property type="entry name" value="AAA"/>
    <property type="match status" value="1"/>
</dbReference>
<keyword evidence="5" id="KW-0479">Metal-binding</keyword>
<keyword evidence="8 11" id="KW-0067">ATP-binding</keyword>
<evidence type="ECO:0000313" key="13">
    <source>
        <dbReference type="EMBL" id="EPD13599.1"/>
    </source>
</evidence>
<dbReference type="AlphaFoldDB" id="A0AB33Z3D2"/>
<dbReference type="Pfam" id="PF13177">
    <property type="entry name" value="DNA_pol3_delta2"/>
    <property type="match status" value="1"/>
</dbReference>
<evidence type="ECO:0000256" key="9">
    <source>
        <dbReference type="ARBA" id="ARBA00022932"/>
    </source>
</evidence>
<accession>A0AB33Z3D2</accession>
<dbReference type="EC" id="2.7.7.7" evidence="11"/>
<dbReference type="SUPFAM" id="SSF48019">
    <property type="entry name" value="post-AAA+ oligomerization domain-like"/>
    <property type="match status" value="1"/>
</dbReference>
<keyword evidence="7" id="KW-0862">Zinc</keyword>
<gene>
    <name evidence="11" type="primary">dnaX</name>
    <name evidence="13" type="ORF">L196_03661</name>
</gene>
<dbReference type="GO" id="GO:0006261">
    <property type="term" value="P:DNA-templated DNA replication"/>
    <property type="evidence" value="ECO:0007669"/>
    <property type="project" value="TreeGrafter"/>
</dbReference>
<dbReference type="GO" id="GO:0046872">
    <property type="term" value="F:metal ion binding"/>
    <property type="evidence" value="ECO:0007669"/>
    <property type="project" value="UniProtKB-KW"/>
</dbReference>
<reference evidence="13 14" key="1">
    <citation type="journal article" date="2013" name="Genome Announc.">
        <title>Genome Sequence of the Pyrene- and Fluoranthene-Degrading Bacterium Cycloclasticus sp. Strain PY97M.</title>
        <authorList>
            <person name="Cui Z."/>
            <person name="Xu G."/>
            <person name="Li Q."/>
            <person name="Gao W."/>
            <person name="Zheng L."/>
        </authorList>
    </citation>
    <scope>NUCLEOTIDE SEQUENCE [LARGE SCALE GENOMIC DNA]</scope>
    <source>
        <strain evidence="13 14">PY97M</strain>
    </source>
</reference>
<dbReference type="Gene3D" id="3.40.50.300">
    <property type="entry name" value="P-loop containing nucleotide triphosphate hydrolases"/>
    <property type="match status" value="1"/>
</dbReference>
<sequence length="579" mass="63573">MSYKVFARKWRPLNFAQVVGQEHIVRALVNGLENDRLHHAYLFTGTRGVGKTTIARVLAKALNCPNLTNAEPCGECETCLEVDQGCYPDLIEVDAASRTGVDDTRDLLENVQYMPSRGKYKVYLIDEVHMFSKSSFNALLKTLEEPPAHVKFLLATTDPQKMPVTVLSRCLQFNLKRLSPDQIEGQFKLILESEGIAYQQQATELLARAADGSMRDGLSLLDQAIVHGNGELNEADVIDMLGSVAREPVLDLLKALLTQQGSEVLASIQTLDEFAPDYAEVLQSLLIHLHQIAVCQIVGTDAEDKALAMLAQQLSKEDVQLYYQIALMGQKDLPLAPTPKVGFEMVLLRMLAFAPVDVANGGDKPIAQASLKPKPPVAAQKLTEVAAVPKKVTVEDSKETGKAKKAPKLIIPEKKTPENITPVTKRPVEPVPVAKKAAPTALIQPVETVKPAANVDLPWHELVPTLGLDPMTLQLANNATLVKLDEHVCELMLMGGHVSLNKKSELNLEQALSDYYGRKLQLQLIEGAKDIVTPNSIANDKVAERQRQAEQEVRNNPAVKKIMELFDATIIEGSIKPID</sequence>
<keyword evidence="6 11" id="KW-0547">Nucleotide-binding</keyword>
<dbReference type="NCBIfam" id="TIGR02397">
    <property type="entry name" value="dnaX_nterm"/>
    <property type="match status" value="1"/>
</dbReference>
<dbReference type="Gene3D" id="1.10.8.60">
    <property type="match status" value="1"/>
</dbReference>
<dbReference type="InterPro" id="IPR008921">
    <property type="entry name" value="DNA_pol3_clamp-load_cplx_C"/>
</dbReference>
<keyword evidence="3 11" id="KW-0548">Nucleotidyltransferase</keyword>
<dbReference type="GO" id="GO:0003677">
    <property type="term" value="F:DNA binding"/>
    <property type="evidence" value="ECO:0007669"/>
    <property type="project" value="InterPro"/>
</dbReference>
<dbReference type="InterPro" id="IPR003593">
    <property type="entry name" value="AAA+_ATPase"/>
</dbReference>
<keyword evidence="14" id="KW-1185">Reference proteome</keyword>
<evidence type="ECO:0000256" key="5">
    <source>
        <dbReference type="ARBA" id="ARBA00022723"/>
    </source>
</evidence>
<evidence type="ECO:0000259" key="12">
    <source>
        <dbReference type="SMART" id="SM00382"/>
    </source>
</evidence>
<dbReference type="SUPFAM" id="SSF52540">
    <property type="entry name" value="P-loop containing nucleoside triphosphate hydrolases"/>
    <property type="match status" value="1"/>
</dbReference>
<evidence type="ECO:0000256" key="4">
    <source>
        <dbReference type="ARBA" id="ARBA00022705"/>
    </source>
</evidence>
<evidence type="ECO:0000256" key="11">
    <source>
        <dbReference type="RuleBase" id="RU364063"/>
    </source>
</evidence>
<dbReference type="GO" id="GO:0009360">
    <property type="term" value="C:DNA polymerase III complex"/>
    <property type="evidence" value="ECO:0007669"/>
    <property type="project" value="InterPro"/>
</dbReference>
<comment type="similarity">
    <text evidence="1 11">Belongs to the DnaX/STICHEL family.</text>
</comment>
<dbReference type="NCBIfam" id="NF004046">
    <property type="entry name" value="PRK05563.1"/>
    <property type="match status" value="1"/>
</dbReference>
<dbReference type="InterPro" id="IPR012763">
    <property type="entry name" value="DNA_pol_III_sug/sutau_N"/>
</dbReference>
<dbReference type="NCBIfam" id="NF005942">
    <property type="entry name" value="PRK07994.1"/>
    <property type="match status" value="1"/>
</dbReference>
<dbReference type="InterPro" id="IPR021029">
    <property type="entry name" value="DNA_pol_III_tau_dom-5"/>
</dbReference>
<comment type="subunit">
    <text evidence="11">DNA polymerase III contains a core (composed of alpha, epsilon and theta chains) that associates with a tau subunit. This core dimerizes to form the POLIII' complex. PolIII' associates with the gamma complex (composed of gamma, delta, delta', psi and chi chains) and with the beta chain to form the complete DNA polymerase III complex.</text>
</comment>
<dbReference type="InterPro" id="IPR022754">
    <property type="entry name" value="DNA_pol_III_gamma-3"/>
</dbReference>
<evidence type="ECO:0000256" key="8">
    <source>
        <dbReference type="ARBA" id="ARBA00022840"/>
    </source>
</evidence>
<dbReference type="Pfam" id="PF22608">
    <property type="entry name" value="DNAX_ATPase_lid"/>
    <property type="match status" value="1"/>
</dbReference>
<evidence type="ECO:0000256" key="6">
    <source>
        <dbReference type="ARBA" id="ARBA00022741"/>
    </source>
</evidence>
<dbReference type="EMBL" id="ASHL01000002">
    <property type="protein sequence ID" value="EPD13599.1"/>
    <property type="molecule type" value="Genomic_DNA"/>
</dbReference>
<dbReference type="FunFam" id="3.40.50.300:FF:000014">
    <property type="entry name" value="DNA polymerase III subunit gamma/tau"/>
    <property type="match status" value="1"/>
</dbReference>
<dbReference type="RefSeq" id="WP_016390001.1">
    <property type="nucleotide sequence ID" value="NZ_KE646806.1"/>
</dbReference>
<dbReference type="CDD" id="cd00009">
    <property type="entry name" value="AAA"/>
    <property type="match status" value="1"/>
</dbReference>
<proteinExistence type="inferred from homology"/>
<dbReference type="FunFam" id="1.10.8.60:FF:000013">
    <property type="entry name" value="DNA polymerase III subunit gamma/tau"/>
    <property type="match status" value="1"/>
</dbReference>
<feature type="domain" description="AAA+ ATPase" evidence="12">
    <location>
        <begin position="37"/>
        <end position="178"/>
    </location>
</feature>
<evidence type="ECO:0000256" key="7">
    <source>
        <dbReference type="ARBA" id="ARBA00022833"/>
    </source>
</evidence>
<organism evidence="13 14">
    <name type="scientific">Cycloclasticus pugetii</name>
    <dbReference type="NCBI Taxonomy" id="34068"/>
    <lineage>
        <taxon>Bacteria</taxon>
        <taxon>Pseudomonadati</taxon>
        <taxon>Pseudomonadota</taxon>
        <taxon>Gammaproteobacteria</taxon>
        <taxon>Thiotrichales</taxon>
        <taxon>Piscirickettsiaceae</taxon>
        <taxon>Cycloclasticus</taxon>
    </lineage>
</organism>
<evidence type="ECO:0000256" key="10">
    <source>
        <dbReference type="ARBA" id="ARBA00049244"/>
    </source>
</evidence>
<dbReference type="Gene3D" id="1.20.272.10">
    <property type="match status" value="1"/>
</dbReference>
<dbReference type="InterPro" id="IPR045085">
    <property type="entry name" value="HLD_clamp_pol_III_gamma_tau"/>
</dbReference>
<dbReference type="InterPro" id="IPR050238">
    <property type="entry name" value="DNA_Rep/Repair_Clamp_Loader"/>
</dbReference>
<dbReference type="PANTHER" id="PTHR11669:SF0">
    <property type="entry name" value="PROTEIN STICHEL-LIKE 2"/>
    <property type="match status" value="1"/>
</dbReference>
<dbReference type="InterPro" id="IPR038249">
    <property type="entry name" value="PolIII_tau_V_sf"/>
</dbReference>
<dbReference type="FunFam" id="1.20.272.10:FF:000003">
    <property type="entry name" value="DNA polymerase III subunit gamma/tau"/>
    <property type="match status" value="1"/>
</dbReference>
<keyword evidence="4 11" id="KW-0235">DNA replication</keyword>
<dbReference type="Gene3D" id="3.30.300.150">
    <property type="entry name" value="DNA polymerase III, tau subunit, domain V"/>
    <property type="match status" value="1"/>
</dbReference>
<protein>
    <recommendedName>
        <fullName evidence="11">DNA polymerase III subunit gamma/tau</fullName>
        <ecNumber evidence="11">2.7.7.7</ecNumber>
    </recommendedName>
</protein>
<evidence type="ECO:0000256" key="2">
    <source>
        <dbReference type="ARBA" id="ARBA00022679"/>
    </source>
</evidence>
<name>A0AB33Z3D2_9GAMM</name>
<evidence type="ECO:0000313" key="14">
    <source>
        <dbReference type="Proteomes" id="UP000015462"/>
    </source>
</evidence>
<dbReference type="InterPro" id="IPR001270">
    <property type="entry name" value="ClpA/B"/>
</dbReference>
<dbReference type="GO" id="GO:0005524">
    <property type="term" value="F:ATP binding"/>
    <property type="evidence" value="ECO:0007669"/>
    <property type="project" value="UniProtKB-KW"/>
</dbReference>
<dbReference type="GO" id="GO:0003887">
    <property type="term" value="F:DNA-directed DNA polymerase activity"/>
    <property type="evidence" value="ECO:0007669"/>
    <property type="project" value="UniProtKB-KW"/>
</dbReference>
<keyword evidence="2 11" id="KW-0808">Transferase</keyword>
<evidence type="ECO:0000256" key="3">
    <source>
        <dbReference type="ARBA" id="ARBA00022695"/>
    </source>
</evidence>
<dbReference type="Pfam" id="PF12169">
    <property type="entry name" value="DNA_pol3_gamma3"/>
    <property type="match status" value="1"/>
</dbReference>
<dbReference type="Proteomes" id="UP000015462">
    <property type="component" value="Unassembled WGS sequence"/>
</dbReference>
<dbReference type="CDD" id="cd18137">
    <property type="entry name" value="HLD_clamp_pol_III_gamma_tau"/>
    <property type="match status" value="1"/>
</dbReference>
<comment type="caution">
    <text evidence="13">The sequence shown here is derived from an EMBL/GenBank/DDBJ whole genome shotgun (WGS) entry which is preliminary data.</text>
</comment>
<dbReference type="InterPro" id="IPR027417">
    <property type="entry name" value="P-loop_NTPase"/>
</dbReference>
<keyword evidence="9 11" id="KW-0239">DNA-directed DNA polymerase</keyword>
<dbReference type="Pfam" id="PF12170">
    <property type="entry name" value="DNA_pol3_tau_5"/>
    <property type="match status" value="1"/>
</dbReference>
<evidence type="ECO:0000256" key="1">
    <source>
        <dbReference type="ARBA" id="ARBA00006360"/>
    </source>
</evidence>
<comment type="catalytic activity">
    <reaction evidence="10 11">
        <text>DNA(n) + a 2'-deoxyribonucleoside 5'-triphosphate = DNA(n+1) + diphosphate</text>
        <dbReference type="Rhea" id="RHEA:22508"/>
        <dbReference type="Rhea" id="RHEA-COMP:17339"/>
        <dbReference type="Rhea" id="RHEA-COMP:17340"/>
        <dbReference type="ChEBI" id="CHEBI:33019"/>
        <dbReference type="ChEBI" id="CHEBI:61560"/>
        <dbReference type="ChEBI" id="CHEBI:173112"/>
        <dbReference type="EC" id="2.7.7.7"/>
    </reaction>
</comment>
<comment type="function">
    <text evidence="11">DNA polymerase III is a complex, multichain enzyme responsible for most of the replicative synthesis in bacteria. This DNA polymerase also exhibits 3' to 5' exonuclease activity.</text>
</comment>
<dbReference type="PRINTS" id="PR00300">
    <property type="entry name" value="CLPPROTEASEA"/>
</dbReference>